<evidence type="ECO:0000313" key="2">
    <source>
        <dbReference type="EMBL" id="QPJ65176.1"/>
    </source>
</evidence>
<dbReference type="EMBL" id="CP048620">
    <property type="protein sequence ID" value="QPJ65176.1"/>
    <property type="molecule type" value="Genomic_DNA"/>
</dbReference>
<keyword evidence="1" id="KW-0472">Membrane</keyword>
<dbReference type="InterPro" id="IPR007462">
    <property type="entry name" value="COV1-like"/>
</dbReference>
<sequence length="241" mass="26504">MKSIKSAIKKNMIAGLLITVPAALTYIILRFIVNNVDQAMAPVIDKFIGLSNWSYLEENSIPGTGLLIIFLFILLVGLLVTNFLGRKLVEIGENLLNKIPFVRAIYTSIKKVIHTISQTETPSFERMVLLTYPRVPLKTLGIVCCDARGEIVQNTRDKMVNVFVPTSPNPTTGYLLIVPIEDVDMLTMTVEDGLKMIISFGMVTIAEGAPGAVTVDRKEFQEMAEQAQVANKDASDGDRSA</sequence>
<dbReference type="AlphaFoldDB" id="A0A7T0G3E7"/>
<feature type="transmembrane region" description="Helical" evidence="1">
    <location>
        <begin position="61"/>
        <end position="84"/>
    </location>
</feature>
<protein>
    <submittedName>
        <fullName evidence="2">DUF502 domain-containing protein</fullName>
    </submittedName>
</protein>
<dbReference type="Pfam" id="PF04367">
    <property type="entry name" value="DUF502"/>
    <property type="match status" value="1"/>
</dbReference>
<evidence type="ECO:0000256" key="1">
    <source>
        <dbReference type="SAM" id="Phobius"/>
    </source>
</evidence>
<keyword evidence="1" id="KW-1133">Transmembrane helix</keyword>
<dbReference type="PANTHER" id="PTHR31876:SF26">
    <property type="entry name" value="PROTEIN LIKE COV 2"/>
    <property type="match status" value="1"/>
</dbReference>
<name>A0A7T0G3E7_9BACT</name>
<proteinExistence type="predicted"/>
<accession>A0A7T0G3E7</accession>
<evidence type="ECO:0000313" key="3">
    <source>
        <dbReference type="Proteomes" id="UP000594464"/>
    </source>
</evidence>
<gene>
    <name evidence="2" type="ORF">G3M78_07150</name>
</gene>
<feature type="transmembrane region" description="Helical" evidence="1">
    <location>
        <begin position="12"/>
        <end position="33"/>
    </location>
</feature>
<organism evidence="2 3">
    <name type="scientific">Candidatus Nitrohelix vancouverensis</name>
    <dbReference type="NCBI Taxonomy" id="2705534"/>
    <lineage>
        <taxon>Bacteria</taxon>
        <taxon>Pseudomonadati</taxon>
        <taxon>Nitrospinota/Tectimicrobiota group</taxon>
        <taxon>Nitrospinota</taxon>
        <taxon>Nitrospinia</taxon>
        <taxon>Nitrospinales</taxon>
        <taxon>Nitrospinaceae</taxon>
        <taxon>Candidatus Nitrohelix</taxon>
    </lineage>
</organism>
<dbReference type="Proteomes" id="UP000594464">
    <property type="component" value="Chromosome"/>
</dbReference>
<dbReference type="KEGG" id="nva:G3M78_07150"/>
<keyword evidence="1" id="KW-0812">Transmembrane</keyword>
<reference evidence="3" key="1">
    <citation type="submission" date="2020-02" db="EMBL/GenBank/DDBJ databases">
        <title>Genomic and physiological characterization of two novel Nitrospinaceae genera.</title>
        <authorList>
            <person name="Mueller A.J."/>
            <person name="Jung M.-Y."/>
            <person name="Strachan C.R."/>
            <person name="Herbold C.W."/>
            <person name="Kirkegaard R.H."/>
            <person name="Daims H."/>
        </authorList>
    </citation>
    <scope>NUCLEOTIDE SEQUENCE [LARGE SCALE GENOMIC DNA]</scope>
</reference>
<dbReference type="PANTHER" id="PTHR31876">
    <property type="entry name" value="COV-LIKE PROTEIN 1"/>
    <property type="match status" value="1"/>
</dbReference>